<reference evidence="1 2" key="1">
    <citation type="journal article" date="2019" name="Microorganisms">
        <title>Genome Insights into the Novel Species Microvirga brassicacearum, a Rapeseed Endophyte with Biotechnological Potential.</title>
        <authorList>
            <person name="Jimenez-Gomez A."/>
            <person name="Saati-Santamaria Z."/>
            <person name="Igual J.M."/>
            <person name="Rivas R."/>
            <person name="Mateos P.F."/>
            <person name="Garcia-Fraile P."/>
        </authorList>
    </citation>
    <scope>NUCLEOTIDE SEQUENCE [LARGE SCALE GENOMIC DNA]</scope>
    <source>
        <strain evidence="1 2">CDVBN77</strain>
    </source>
</reference>
<sequence length="124" mass="13682">MLRTAIGVLAIDSVVAIEPEDISGEEARRAGYVSRGVPLADLRNGDGRFYRIEFHPAGPDPREILRQDDHLGVEELSELRDRLAALDQKSRAGPWTVKALRMLPSKTGEPLARLPTISGLKSQR</sequence>
<dbReference type="RefSeq" id="WP_150947258.1">
    <property type="nucleotide sequence ID" value="NZ_VCMV01000035.1"/>
</dbReference>
<evidence type="ECO:0000313" key="1">
    <source>
        <dbReference type="EMBL" id="KAB0265481.1"/>
    </source>
</evidence>
<name>A0A5N3P734_9HYPH</name>
<protein>
    <submittedName>
        <fullName evidence="1">YeaH/YhbH family protein</fullName>
    </submittedName>
</protein>
<keyword evidence="2" id="KW-1185">Reference proteome</keyword>
<accession>A0A5N3P734</accession>
<dbReference type="Proteomes" id="UP000325684">
    <property type="component" value="Unassembled WGS sequence"/>
</dbReference>
<dbReference type="AlphaFoldDB" id="A0A5N3P734"/>
<organism evidence="1 2">
    <name type="scientific">Microvirga brassicacearum</name>
    <dbReference type="NCBI Taxonomy" id="2580413"/>
    <lineage>
        <taxon>Bacteria</taxon>
        <taxon>Pseudomonadati</taxon>
        <taxon>Pseudomonadota</taxon>
        <taxon>Alphaproteobacteria</taxon>
        <taxon>Hyphomicrobiales</taxon>
        <taxon>Methylobacteriaceae</taxon>
        <taxon>Microvirga</taxon>
    </lineage>
</organism>
<proteinExistence type="predicted"/>
<gene>
    <name evidence="1" type="ORF">FEZ63_18600</name>
</gene>
<dbReference type="OrthoDB" id="121143at2"/>
<evidence type="ECO:0000313" key="2">
    <source>
        <dbReference type="Proteomes" id="UP000325684"/>
    </source>
</evidence>
<comment type="caution">
    <text evidence="1">The sequence shown here is derived from an EMBL/GenBank/DDBJ whole genome shotgun (WGS) entry which is preliminary data.</text>
</comment>
<dbReference type="EMBL" id="VCMV01000035">
    <property type="protein sequence ID" value="KAB0265481.1"/>
    <property type="molecule type" value="Genomic_DNA"/>
</dbReference>